<sequence>MKSKFYLLICSFLICSTLAFAQAVKVTGTVTDKLGPVTGAAVVVKNSVVGTVTDIDGNYEIEAPKNGTLVFSFVGYETVERPIGNLKVINVEMSDDVKLIDEVVVTAIGIKQQKKKLGYTTQQVSTEALEQPGTVNVGNALSGQVAGLTVNNPTGMFQAPSFSLRGKTPLMVVDGIPVESDLFDVSPENIESINVLKGTAAAALYGSRGKDGAILISTKLAKEEGLVVTAGISSMVTAGFTVFPETQNEFGSGSNGQYEFWDGADGGISDGDMTWGPRFEGQKIAQWNSPIRDKQTGEVIPWWGDVAGSVYDDRTRYERVPTTWEAHDNLKDFLRTGVITKATFSVANKTKKANYNFNGDFSKQRGQVPNTSIYTGGLNFNSMFNLSNTVTLSANLSYNKVYSPNYPRYGYGPKNHMYTILLWMGNDVNGKELSEHMYRPDSEGTRQANYNYAWYNNPYFATNELTQKHDRNTTNGQVKLNWDVLPGLTVQGRAAGRLENTFEDMKSPKSYMNYGDSRNGDYKTWNTDQLDINADALATYTQAVSKDFAFTANLGTSLYYRQIRKEAQATDGLIVPKVYNLGNSLNPVSATNSMNEKAIESIYGSVNIDLFESVFLTFTGRNDWSSTLSAANNSYFYPSVSVSTLVNEYVKLPSWMDYLKVNGAWAQVSSDLDPYALQATYAKGILYGSTPSVTYPNAVTDPSGSGTVTALVNPDILPQKTSSFEVGMSTSFLHNRLGLDLTYYRMLDENSIIKLPISEASGFPYRFVNGNEYTTNGFELIVSATPVQNKSFTWNLSTNWSSNIRKLTKIYGGQEKFGDLKVGDRADAMYATEWEKTPDGQLILDSNGMPTQSAFKTHVGNQSPDVRYGLQNTFKIKNFTVNIDIDGAIGGTLISTTTQKMWWGGKHPKSTMYRQEEYDNGGKAIYVPDGVNIVSGEVTYDVNGNILSDTRQYKKNETAVNIQTWAQNYPYRAVVRTAESELFANTFNRSYLKLRRVAVSYDLKNLFEMNKIKGLEVALFGNNLGVWKKTPYLDPDFGASDSDLQDPSARYIGISASIKL</sequence>
<dbReference type="InterPro" id="IPR000531">
    <property type="entry name" value="Beta-barrel_TonB"/>
</dbReference>
<keyword evidence="10" id="KW-0732">Signal</keyword>
<accession>A0A0F5J9E1</accession>
<evidence type="ECO:0000256" key="5">
    <source>
        <dbReference type="ARBA" id="ARBA00023077"/>
    </source>
</evidence>
<keyword evidence="3 8" id="KW-1134">Transmembrane beta strand</keyword>
<gene>
    <name evidence="13" type="ORF">HMPREF1536_03593</name>
</gene>
<dbReference type="EMBL" id="AQHW01000017">
    <property type="protein sequence ID" value="KKB54012.1"/>
    <property type="molecule type" value="Genomic_DNA"/>
</dbReference>
<dbReference type="GO" id="GO:0009279">
    <property type="term" value="C:cell outer membrane"/>
    <property type="evidence" value="ECO:0007669"/>
    <property type="project" value="UniProtKB-SubCell"/>
</dbReference>
<organism evidence="13 14">
    <name type="scientific">Parabacteroides gordonii MS-1 = DSM 23371</name>
    <dbReference type="NCBI Taxonomy" id="1203610"/>
    <lineage>
        <taxon>Bacteria</taxon>
        <taxon>Pseudomonadati</taxon>
        <taxon>Bacteroidota</taxon>
        <taxon>Bacteroidia</taxon>
        <taxon>Bacteroidales</taxon>
        <taxon>Tannerellaceae</taxon>
        <taxon>Parabacteroides</taxon>
    </lineage>
</organism>
<proteinExistence type="inferred from homology"/>
<dbReference type="InterPro" id="IPR036942">
    <property type="entry name" value="Beta-barrel_TonB_sf"/>
</dbReference>
<dbReference type="Gene3D" id="2.170.130.10">
    <property type="entry name" value="TonB-dependent receptor, plug domain"/>
    <property type="match status" value="1"/>
</dbReference>
<evidence type="ECO:0000313" key="13">
    <source>
        <dbReference type="EMBL" id="KKB54012.1"/>
    </source>
</evidence>
<dbReference type="Pfam" id="PF00593">
    <property type="entry name" value="TonB_dep_Rec_b-barrel"/>
    <property type="match status" value="1"/>
</dbReference>
<evidence type="ECO:0000256" key="7">
    <source>
        <dbReference type="ARBA" id="ARBA00023237"/>
    </source>
</evidence>
<evidence type="ECO:0000256" key="8">
    <source>
        <dbReference type="PROSITE-ProRule" id="PRU01360"/>
    </source>
</evidence>
<evidence type="ECO:0000256" key="9">
    <source>
        <dbReference type="RuleBase" id="RU003357"/>
    </source>
</evidence>
<dbReference type="NCBIfam" id="TIGR04056">
    <property type="entry name" value="OMP_RagA_SusC"/>
    <property type="match status" value="1"/>
</dbReference>
<dbReference type="InterPro" id="IPR037066">
    <property type="entry name" value="Plug_dom_sf"/>
</dbReference>
<keyword evidence="2 8" id="KW-0813">Transport</keyword>
<evidence type="ECO:0000256" key="3">
    <source>
        <dbReference type="ARBA" id="ARBA00022452"/>
    </source>
</evidence>
<protein>
    <submittedName>
        <fullName evidence="13">SusC/RagA family TonB-linked outer membrane protein</fullName>
    </submittedName>
</protein>
<dbReference type="STRING" id="1203610.HMPREF1536_03593"/>
<keyword evidence="4 8" id="KW-0812">Transmembrane</keyword>
<evidence type="ECO:0000259" key="11">
    <source>
        <dbReference type="Pfam" id="PF00593"/>
    </source>
</evidence>
<evidence type="ECO:0000256" key="1">
    <source>
        <dbReference type="ARBA" id="ARBA00004571"/>
    </source>
</evidence>
<dbReference type="InterPro" id="IPR012910">
    <property type="entry name" value="Plug_dom"/>
</dbReference>
<dbReference type="HOGENOM" id="CLU_004317_2_1_10"/>
<dbReference type="Pfam" id="PF13715">
    <property type="entry name" value="CarbopepD_reg_2"/>
    <property type="match status" value="1"/>
</dbReference>
<evidence type="ECO:0000313" key="14">
    <source>
        <dbReference type="Proteomes" id="UP000033035"/>
    </source>
</evidence>
<dbReference type="Proteomes" id="UP000033035">
    <property type="component" value="Unassembled WGS sequence"/>
</dbReference>
<dbReference type="SUPFAM" id="SSF56935">
    <property type="entry name" value="Porins"/>
    <property type="match status" value="1"/>
</dbReference>
<feature type="signal peptide" evidence="10">
    <location>
        <begin position="1"/>
        <end position="21"/>
    </location>
</feature>
<dbReference type="AlphaFoldDB" id="A0A0F5J9E1"/>
<dbReference type="Pfam" id="PF07715">
    <property type="entry name" value="Plug"/>
    <property type="match status" value="1"/>
</dbReference>
<dbReference type="PROSITE" id="PS52016">
    <property type="entry name" value="TONB_DEPENDENT_REC_3"/>
    <property type="match status" value="1"/>
</dbReference>
<evidence type="ECO:0000256" key="6">
    <source>
        <dbReference type="ARBA" id="ARBA00023136"/>
    </source>
</evidence>
<keyword evidence="7 8" id="KW-0998">Cell outer membrane</keyword>
<feature type="domain" description="TonB-dependent receptor-like beta-barrel" evidence="11">
    <location>
        <begin position="445"/>
        <end position="841"/>
    </location>
</feature>
<dbReference type="InterPro" id="IPR039426">
    <property type="entry name" value="TonB-dep_rcpt-like"/>
</dbReference>
<reference evidence="13 14" key="1">
    <citation type="submission" date="2013-04" db="EMBL/GenBank/DDBJ databases">
        <title>The Genome Sequence of Parabacteroides gordonii DSM 23371.</title>
        <authorList>
            <consortium name="The Broad Institute Genomics Platform"/>
            <person name="Earl A."/>
            <person name="Ward D."/>
            <person name="Feldgarden M."/>
            <person name="Gevers D."/>
            <person name="Martens E."/>
            <person name="Sakamoto M."/>
            <person name="Benno Y."/>
            <person name="Suzuki N."/>
            <person name="Matsunaga N."/>
            <person name="Koshihara K."/>
            <person name="Seki M."/>
            <person name="Komiya H."/>
            <person name="Walker B."/>
            <person name="Young S."/>
            <person name="Zeng Q."/>
            <person name="Gargeya S."/>
            <person name="Fitzgerald M."/>
            <person name="Haas B."/>
            <person name="Abouelleil A."/>
            <person name="Allen A.W."/>
            <person name="Alvarado L."/>
            <person name="Arachchi H.M."/>
            <person name="Berlin A.M."/>
            <person name="Chapman S.B."/>
            <person name="Gainer-Dewar J."/>
            <person name="Goldberg J."/>
            <person name="Griggs A."/>
            <person name="Gujja S."/>
            <person name="Hansen M."/>
            <person name="Howarth C."/>
            <person name="Imamovic A."/>
            <person name="Ireland A."/>
            <person name="Larimer J."/>
            <person name="McCowan C."/>
            <person name="Murphy C."/>
            <person name="Pearson M."/>
            <person name="Poon T.W."/>
            <person name="Priest M."/>
            <person name="Roberts A."/>
            <person name="Saif S."/>
            <person name="Shea T."/>
            <person name="Sisk P."/>
            <person name="Sykes S."/>
            <person name="Wortman J."/>
            <person name="Nusbaum C."/>
            <person name="Birren B."/>
        </authorList>
    </citation>
    <scope>NUCLEOTIDE SEQUENCE [LARGE SCALE GENOMIC DNA]</scope>
    <source>
        <strain evidence="13 14">MS-1</strain>
    </source>
</reference>
<feature type="domain" description="TonB-dependent receptor plug" evidence="12">
    <location>
        <begin position="114"/>
        <end position="210"/>
    </location>
</feature>
<dbReference type="InterPro" id="IPR008969">
    <property type="entry name" value="CarboxyPept-like_regulatory"/>
</dbReference>
<dbReference type="InterPro" id="IPR023996">
    <property type="entry name" value="TonB-dep_OMP_SusC/RagA"/>
</dbReference>
<dbReference type="Gene3D" id="2.40.170.20">
    <property type="entry name" value="TonB-dependent receptor, beta-barrel domain"/>
    <property type="match status" value="1"/>
</dbReference>
<comment type="caution">
    <text evidence="13">The sequence shown here is derived from an EMBL/GenBank/DDBJ whole genome shotgun (WGS) entry which is preliminary data.</text>
</comment>
<keyword evidence="14" id="KW-1185">Reference proteome</keyword>
<evidence type="ECO:0000256" key="4">
    <source>
        <dbReference type="ARBA" id="ARBA00022692"/>
    </source>
</evidence>
<evidence type="ECO:0000256" key="10">
    <source>
        <dbReference type="SAM" id="SignalP"/>
    </source>
</evidence>
<evidence type="ECO:0000256" key="2">
    <source>
        <dbReference type="ARBA" id="ARBA00022448"/>
    </source>
</evidence>
<dbReference type="SUPFAM" id="SSF49464">
    <property type="entry name" value="Carboxypeptidase regulatory domain-like"/>
    <property type="match status" value="1"/>
</dbReference>
<dbReference type="RefSeq" id="WP_028726756.1">
    <property type="nucleotide sequence ID" value="NZ_AUAE01000010.1"/>
</dbReference>
<comment type="similarity">
    <text evidence="8 9">Belongs to the TonB-dependent receptor family.</text>
</comment>
<keyword evidence="5 9" id="KW-0798">TonB box</keyword>
<evidence type="ECO:0000259" key="12">
    <source>
        <dbReference type="Pfam" id="PF07715"/>
    </source>
</evidence>
<name>A0A0F5J9E1_9BACT</name>
<dbReference type="PATRIC" id="fig|1203610.3.peg.3663"/>
<dbReference type="Gene3D" id="2.60.40.1120">
    <property type="entry name" value="Carboxypeptidase-like, regulatory domain"/>
    <property type="match status" value="1"/>
</dbReference>
<feature type="chain" id="PRO_5002489867" evidence="10">
    <location>
        <begin position="22"/>
        <end position="1060"/>
    </location>
</feature>
<keyword evidence="6 8" id="KW-0472">Membrane</keyword>
<comment type="subcellular location">
    <subcellularLocation>
        <location evidence="1 8">Cell outer membrane</location>
        <topology evidence="1 8">Multi-pass membrane protein</topology>
    </subcellularLocation>
</comment>